<accession>A0A6A5TDY3</accession>
<feature type="binding site" evidence="15">
    <location>
        <position position="112"/>
    </location>
    <ligand>
        <name>FAD</name>
        <dbReference type="ChEBI" id="CHEBI:57692"/>
    </ligand>
</feature>
<evidence type="ECO:0000256" key="3">
    <source>
        <dbReference type="ARBA" id="ARBA00006105"/>
    </source>
</evidence>
<comment type="similarity">
    <text evidence="3 16">Belongs to the flavoprotein pyridine nucleotide cytochrome reductase family.</text>
</comment>
<name>A0A6A5TDY3_9PLEO</name>
<dbReference type="PRINTS" id="PR00371">
    <property type="entry name" value="FPNCR"/>
</dbReference>
<feature type="binding site" evidence="15">
    <location>
        <position position="129"/>
    </location>
    <ligand>
        <name>FAD</name>
        <dbReference type="ChEBI" id="CHEBI:57692"/>
    </ligand>
</feature>
<sequence>MQRRWKDGRGVVVDDVAIVAVYEGESMVEIGLTYTYLNRNIHADTSEPRKAFGKGPAFVSLPLESSETVNHNTKRLRFKLPHEDDISGLSTTSALLTMSWPKGCWTPVARPYTPISDMEEPGYLELMVKQYPNGKQSTHLHSLQPGDKLLFVAALRGHQWKPNAVPHVTLIAGGAGITPIYQLARGILSDPADKTAVTIVYGTNTDNDVLLKKEFDEFKKEFGDRFEYVYTVSQPSQGSPWRKGHVTKELLEKVASRKEKIQGAAGGEKMVFVCGPPAMEKSLVGSKWERGILQELGYEKKQIITF</sequence>
<evidence type="ECO:0000256" key="13">
    <source>
        <dbReference type="ARBA" id="ARBA00037464"/>
    </source>
</evidence>
<evidence type="ECO:0000256" key="8">
    <source>
        <dbReference type="ARBA" id="ARBA00022989"/>
    </source>
</evidence>
<gene>
    <name evidence="18" type="ORF">CC80DRAFT_520311</name>
</gene>
<evidence type="ECO:0000256" key="5">
    <source>
        <dbReference type="ARBA" id="ARBA00022692"/>
    </source>
</evidence>
<comment type="function">
    <text evidence="13">May mediate the reduction of outer membrane cytochrome b5.</text>
</comment>
<keyword evidence="19" id="KW-1185">Reference proteome</keyword>
<feature type="binding site" evidence="15">
    <location>
        <position position="178"/>
    </location>
    <ligand>
        <name>FAD</name>
        <dbReference type="ChEBI" id="CHEBI:57692"/>
    </ligand>
</feature>
<keyword evidence="9 16" id="KW-0560">Oxidoreductase</keyword>
<dbReference type="Pfam" id="PF00970">
    <property type="entry name" value="FAD_binding_6"/>
    <property type="match status" value="1"/>
</dbReference>
<dbReference type="InterPro" id="IPR039261">
    <property type="entry name" value="FNR_nucleotide-bd"/>
</dbReference>
<evidence type="ECO:0000256" key="6">
    <source>
        <dbReference type="ARBA" id="ARBA00022787"/>
    </source>
</evidence>
<dbReference type="InterPro" id="IPR008333">
    <property type="entry name" value="Cbr1-like_FAD-bd_dom"/>
</dbReference>
<evidence type="ECO:0000256" key="14">
    <source>
        <dbReference type="ARBA" id="ARBA00047682"/>
    </source>
</evidence>
<evidence type="ECO:0000256" key="11">
    <source>
        <dbReference type="ARBA" id="ARBA00023128"/>
    </source>
</evidence>
<evidence type="ECO:0000256" key="2">
    <source>
        <dbReference type="ARBA" id="ARBA00004572"/>
    </source>
</evidence>
<feature type="binding site" evidence="15">
    <location>
        <position position="111"/>
    </location>
    <ligand>
        <name>FAD</name>
        <dbReference type="ChEBI" id="CHEBI:57692"/>
    </ligand>
</feature>
<evidence type="ECO:0000256" key="9">
    <source>
        <dbReference type="ARBA" id="ARBA00023002"/>
    </source>
</evidence>
<protein>
    <recommendedName>
        <fullName evidence="16">NADH-cytochrome b5 reductase</fullName>
        <ecNumber evidence="16">1.6.2.2</ecNumber>
    </recommendedName>
</protein>
<dbReference type="InterPro" id="IPR001433">
    <property type="entry name" value="OxRdtase_FAD/NAD-bd"/>
</dbReference>
<dbReference type="FunFam" id="3.40.50.80:FF:000009">
    <property type="entry name" value="NADH-cytochrome b5 reductase"/>
    <property type="match status" value="1"/>
</dbReference>
<dbReference type="PRINTS" id="PR00406">
    <property type="entry name" value="CYTB5RDTASE"/>
</dbReference>
<evidence type="ECO:0000256" key="7">
    <source>
        <dbReference type="ARBA" id="ARBA00022827"/>
    </source>
</evidence>
<evidence type="ECO:0000256" key="4">
    <source>
        <dbReference type="ARBA" id="ARBA00022630"/>
    </source>
</evidence>
<feature type="binding site" evidence="15">
    <location>
        <position position="137"/>
    </location>
    <ligand>
        <name>FAD</name>
        <dbReference type="ChEBI" id="CHEBI:57692"/>
    </ligand>
</feature>
<dbReference type="InterPro" id="IPR017927">
    <property type="entry name" value="FAD-bd_FR_type"/>
</dbReference>
<keyword evidence="4 15" id="KW-0285">Flavoprotein</keyword>
<feature type="domain" description="FAD-binding FR-type" evidence="17">
    <location>
        <begin position="56"/>
        <end position="162"/>
    </location>
</feature>
<evidence type="ECO:0000256" key="10">
    <source>
        <dbReference type="ARBA" id="ARBA00023027"/>
    </source>
</evidence>
<dbReference type="PANTHER" id="PTHR19370">
    <property type="entry name" value="NADH-CYTOCHROME B5 REDUCTASE"/>
    <property type="match status" value="1"/>
</dbReference>
<dbReference type="Pfam" id="PF00175">
    <property type="entry name" value="NAD_binding_1"/>
    <property type="match status" value="1"/>
</dbReference>
<proteinExistence type="inferred from homology"/>
<evidence type="ECO:0000313" key="19">
    <source>
        <dbReference type="Proteomes" id="UP000800035"/>
    </source>
</evidence>
<comment type="cofactor">
    <cofactor evidence="1 15 16">
        <name>FAD</name>
        <dbReference type="ChEBI" id="CHEBI:57692"/>
    </cofactor>
</comment>
<dbReference type="Gene3D" id="3.40.50.80">
    <property type="entry name" value="Nucleotide-binding domain of ferredoxin-NADP reductase (FNR) module"/>
    <property type="match status" value="1"/>
</dbReference>
<dbReference type="Proteomes" id="UP000800035">
    <property type="component" value="Unassembled WGS sequence"/>
</dbReference>
<reference evidence="18" key="1">
    <citation type="journal article" date="2020" name="Stud. Mycol.">
        <title>101 Dothideomycetes genomes: a test case for predicting lifestyles and emergence of pathogens.</title>
        <authorList>
            <person name="Haridas S."/>
            <person name="Albert R."/>
            <person name="Binder M."/>
            <person name="Bloem J."/>
            <person name="Labutti K."/>
            <person name="Salamov A."/>
            <person name="Andreopoulos B."/>
            <person name="Baker S."/>
            <person name="Barry K."/>
            <person name="Bills G."/>
            <person name="Bluhm B."/>
            <person name="Cannon C."/>
            <person name="Castanera R."/>
            <person name="Culley D."/>
            <person name="Daum C."/>
            <person name="Ezra D."/>
            <person name="Gonzalez J."/>
            <person name="Henrissat B."/>
            <person name="Kuo A."/>
            <person name="Liang C."/>
            <person name="Lipzen A."/>
            <person name="Lutzoni F."/>
            <person name="Magnuson J."/>
            <person name="Mondo S."/>
            <person name="Nolan M."/>
            <person name="Ohm R."/>
            <person name="Pangilinan J."/>
            <person name="Park H.-J."/>
            <person name="Ramirez L."/>
            <person name="Alfaro M."/>
            <person name="Sun H."/>
            <person name="Tritt A."/>
            <person name="Yoshinaga Y."/>
            <person name="Zwiers L.-H."/>
            <person name="Turgeon B."/>
            <person name="Goodwin S."/>
            <person name="Spatafora J."/>
            <person name="Crous P."/>
            <person name="Grigoriev I."/>
        </authorList>
    </citation>
    <scope>NUCLEOTIDE SEQUENCE</scope>
    <source>
        <strain evidence="18">CBS 675.92</strain>
    </source>
</reference>
<keyword evidence="8" id="KW-1133">Transmembrane helix</keyword>
<evidence type="ECO:0000259" key="17">
    <source>
        <dbReference type="PROSITE" id="PS51384"/>
    </source>
</evidence>
<keyword evidence="12" id="KW-0472">Membrane</keyword>
<evidence type="ECO:0000256" key="1">
    <source>
        <dbReference type="ARBA" id="ARBA00001974"/>
    </source>
</evidence>
<feature type="binding site" evidence="15">
    <location>
        <position position="135"/>
    </location>
    <ligand>
        <name>FAD</name>
        <dbReference type="ChEBI" id="CHEBI:57692"/>
    </ligand>
</feature>
<dbReference type="InterPro" id="IPR017938">
    <property type="entry name" value="Riboflavin_synthase-like_b-brl"/>
</dbReference>
<dbReference type="Gene3D" id="2.40.30.10">
    <property type="entry name" value="Translation factors"/>
    <property type="match status" value="1"/>
</dbReference>
<dbReference type="InterPro" id="IPR001834">
    <property type="entry name" value="CBR-like"/>
</dbReference>
<dbReference type="GO" id="GO:0090524">
    <property type="term" value="F:cytochrome-b5 reductase activity, acting on NADH"/>
    <property type="evidence" value="ECO:0007669"/>
    <property type="project" value="UniProtKB-EC"/>
</dbReference>
<dbReference type="EC" id="1.6.2.2" evidence="16"/>
<comment type="subcellular location">
    <subcellularLocation>
        <location evidence="2">Mitochondrion outer membrane</location>
        <topology evidence="2">Single-pass membrane protein</topology>
    </subcellularLocation>
</comment>
<keyword evidence="7 15" id="KW-0274">FAD</keyword>
<comment type="catalytic activity">
    <reaction evidence="14 16">
        <text>2 Fe(III)-[cytochrome b5] + NADH = 2 Fe(II)-[cytochrome b5] + NAD(+) + H(+)</text>
        <dbReference type="Rhea" id="RHEA:46680"/>
        <dbReference type="Rhea" id="RHEA-COMP:10438"/>
        <dbReference type="Rhea" id="RHEA-COMP:10439"/>
        <dbReference type="ChEBI" id="CHEBI:15378"/>
        <dbReference type="ChEBI" id="CHEBI:29033"/>
        <dbReference type="ChEBI" id="CHEBI:29034"/>
        <dbReference type="ChEBI" id="CHEBI:57540"/>
        <dbReference type="ChEBI" id="CHEBI:57945"/>
        <dbReference type="EC" id="1.6.2.2"/>
    </reaction>
</comment>
<evidence type="ECO:0000313" key="18">
    <source>
        <dbReference type="EMBL" id="KAF1949872.1"/>
    </source>
</evidence>
<dbReference type="GO" id="GO:0005741">
    <property type="term" value="C:mitochondrial outer membrane"/>
    <property type="evidence" value="ECO:0007669"/>
    <property type="project" value="UniProtKB-SubCell"/>
</dbReference>
<dbReference type="EMBL" id="ML977031">
    <property type="protein sequence ID" value="KAF1949872.1"/>
    <property type="molecule type" value="Genomic_DNA"/>
</dbReference>
<evidence type="ECO:0000256" key="16">
    <source>
        <dbReference type="RuleBase" id="RU361226"/>
    </source>
</evidence>
<keyword evidence="11" id="KW-0496">Mitochondrion</keyword>
<dbReference type="InterPro" id="IPR001709">
    <property type="entry name" value="Flavoprot_Pyr_Nucl_cyt_Rdtase"/>
</dbReference>
<dbReference type="SUPFAM" id="SSF63380">
    <property type="entry name" value="Riboflavin synthase domain-like"/>
    <property type="match status" value="1"/>
</dbReference>
<dbReference type="PANTHER" id="PTHR19370:SF101">
    <property type="entry name" value="NADH-CYTOCHROME B5 REDUCTASE"/>
    <property type="match status" value="1"/>
</dbReference>
<keyword evidence="10 16" id="KW-0520">NAD</keyword>
<keyword evidence="6" id="KW-1000">Mitochondrion outer membrane</keyword>
<dbReference type="GO" id="GO:0006696">
    <property type="term" value="P:ergosterol biosynthetic process"/>
    <property type="evidence" value="ECO:0007669"/>
    <property type="project" value="TreeGrafter"/>
</dbReference>
<keyword evidence="5" id="KW-0812">Transmembrane</keyword>
<feature type="binding site" evidence="15">
    <location>
        <position position="110"/>
    </location>
    <ligand>
        <name>FAD</name>
        <dbReference type="ChEBI" id="CHEBI:57692"/>
    </ligand>
</feature>
<organism evidence="18 19">
    <name type="scientific">Byssothecium circinans</name>
    <dbReference type="NCBI Taxonomy" id="147558"/>
    <lineage>
        <taxon>Eukaryota</taxon>
        <taxon>Fungi</taxon>
        <taxon>Dikarya</taxon>
        <taxon>Ascomycota</taxon>
        <taxon>Pezizomycotina</taxon>
        <taxon>Dothideomycetes</taxon>
        <taxon>Pleosporomycetidae</taxon>
        <taxon>Pleosporales</taxon>
        <taxon>Massarineae</taxon>
        <taxon>Massarinaceae</taxon>
        <taxon>Byssothecium</taxon>
    </lineage>
</organism>
<dbReference type="CDD" id="cd06183">
    <property type="entry name" value="cyt_b5_reduct_like"/>
    <property type="match status" value="1"/>
</dbReference>
<evidence type="ECO:0000256" key="15">
    <source>
        <dbReference type="PIRSR" id="PIRSR601834-1"/>
    </source>
</evidence>
<dbReference type="PROSITE" id="PS51384">
    <property type="entry name" value="FAD_FR"/>
    <property type="match status" value="1"/>
</dbReference>
<dbReference type="FunFam" id="2.40.30.10:FF:000032">
    <property type="entry name" value="NADH-cytochrome b5 reductase"/>
    <property type="match status" value="1"/>
</dbReference>
<dbReference type="AlphaFoldDB" id="A0A6A5TDY3"/>
<dbReference type="OrthoDB" id="432685at2759"/>
<dbReference type="SUPFAM" id="SSF52343">
    <property type="entry name" value="Ferredoxin reductase-like, C-terminal NADP-linked domain"/>
    <property type="match status" value="1"/>
</dbReference>
<evidence type="ECO:0000256" key="12">
    <source>
        <dbReference type="ARBA" id="ARBA00023136"/>
    </source>
</evidence>